<name>A0AAT9J7N5_9VIRU</name>
<gene>
    <name evidence="1" type="ORF">ApPV1_gp02</name>
</gene>
<dbReference type="EMBL" id="BK065154">
    <property type="protein sequence ID" value="DBA54566.1"/>
    <property type="molecule type" value="Genomic_DNA"/>
</dbReference>
<sequence>MELVIHTWKEYLKDDLKGIDWNLLKTYINDLRKFSRNLLADDLIEEDLPRIDDEKFNPGGWVGVYDLGRDIIKVVPDPERLSEDEFDEIRRELIGWLEAIGPASRELFGKYMDTSIFERRLYATFSRHLIGYTEIALSHFIPRNVLFEDYTGRELRGKPVWDKIVPLRAKGSQLLVSRKISFDLRSLSNLLLTRFHAELLRKINRLFEAFGLEKTPKFLEELERYRRYHEKFISESVFSELLEEALEIDFEYPEILEKVRKSTKGVSLEVIDLWEAYIGKKAFLTDFERVFDIALKPLSKIYELWCYKKLCEILKISEDYIRENPNSVPFELNGKVGTLHYNPPRGLSKYSEIMKKQIGVSPGRPDFAIEFDGKITCVMDAKCKTKLDTSDVQRLLSYLLDYVYPRLDRLVAVIFYLSKEQKDPIRSAHVRNCEIYLVSLTPKTYSDDLVEKIEHIVESTTLS</sequence>
<protein>
    <submittedName>
        <fullName evidence="1">PD-(D/E)XK superfamily</fullName>
    </submittedName>
</protein>
<reference evidence="1" key="1">
    <citation type="journal article" date="2024" name="ISME J.">
        <title>Pleomorphic viruses establish stable relationship with marine hyperthermophilic archaea.</title>
        <authorList>
            <person name="Baquero D.P."/>
            <person name="Bignon E.A."/>
            <person name="Krupovic M."/>
        </authorList>
    </citation>
    <scope>NUCLEOTIDE SEQUENCE</scope>
</reference>
<proteinExistence type="predicted"/>
<evidence type="ECO:0000313" key="1">
    <source>
        <dbReference type="EMBL" id="DBA54566.1"/>
    </source>
</evidence>
<accession>A0AAT9J7N5</accession>
<organism evidence="1">
    <name type="scientific">Archaeoglobus profundus pleomorphic provirus 1</name>
    <dbReference type="NCBI Taxonomy" id="3115749"/>
    <lineage>
        <taxon>Viruses</taxon>
        <taxon>Monodnaviria</taxon>
        <taxon>Trapavirae</taxon>
        <taxon>Saleviricota</taxon>
        <taxon>Huolimaviricetes</taxon>
        <taxon>Haloruvirales</taxon>
        <taxon>Pleolipoviridae</taxon>
    </lineage>
</organism>